<feature type="transmembrane region" description="Helical" evidence="5">
    <location>
        <begin position="12"/>
        <end position="35"/>
    </location>
</feature>
<keyword evidence="4 5" id="KW-0472">Membrane</keyword>
<dbReference type="FunCoup" id="A0A132BDU4">
    <property type="interactions" value="39"/>
</dbReference>
<feature type="transmembrane region" description="Helical" evidence="5">
    <location>
        <begin position="155"/>
        <end position="176"/>
    </location>
</feature>
<evidence type="ECO:0000256" key="5">
    <source>
        <dbReference type="SAM" id="Phobius"/>
    </source>
</evidence>
<keyword evidence="3 5" id="KW-1133">Transmembrane helix</keyword>
<name>A0A132BDU4_MOLSC</name>
<feature type="transmembrane region" description="Helical" evidence="5">
    <location>
        <begin position="235"/>
        <end position="254"/>
    </location>
</feature>
<feature type="transmembrane region" description="Helical" evidence="5">
    <location>
        <begin position="47"/>
        <end position="67"/>
    </location>
</feature>
<feature type="transmembrane region" description="Helical" evidence="5">
    <location>
        <begin position="119"/>
        <end position="143"/>
    </location>
</feature>
<keyword evidence="2 5" id="KW-0812">Transmembrane</keyword>
<evidence type="ECO:0000256" key="4">
    <source>
        <dbReference type="ARBA" id="ARBA00023136"/>
    </source>
</evidence>
<dbReference type="RefSeq" id="XP_018064903.1">
    <property type="nucleotide sequence ID" value="XM_018206295.1"/>
</dbReference>
<dbReference type="InParanoid" id="A0A132BDU4"/>
<organism evidence="6 7">
    <name type="scientific">Mollisia scopiformis</name>
    <name type="common">Conifer needle endophyte fungus</name>
    <name type="synonym">Phialocephala scopiformis</name>
    <dbReference type="NCBI Taxonomy" id="149040"/>
    <lineage>
        <taxon>Eukaryota</taxon>
        <taxon>Fungi</taxon>
        <taxon>Dikarya</taxon>
        <taxon>Ascomycota</taxon>
        <taxon>Pezizomycotina</taxon>
        <taxon>Leotiomycetes</taxon>
        <taxon>Helotiales</taxon>
        <taxon>Mollisiaceae</taxon>
        <taxon>Mollisia</taxon>
    </lineage>
</organism>
<dbReference type="KEGG" id="psco:LY89DRAFT_263763"/>
<accession>A0A132BDU4</accession>
<reference evidence="6 7" key="1">
    <citation type="submission" date="2015-10" db="EMBL/GenBank/DDBJ databases">
        <title>Full genome of DAOMC 229536 Phialocephala scopiformis, a fungal endophyte of spruce producing the potent anti-insectan compound rugulosin.</title>
        <authorList>
            <consortium name="DOE Joint Genome Institute"/>
            <person name="Walker A.K."/>
            <person name="Frasz S.L."/>
            <person name="Seifert K.A."/>
            <person name="Miller J.D."/>
            <person name="Mondo S.J."/>
            <person name="Labutti K."/>
            <person name="Lipzen A."/>
            <person name="Dockter R."/>
            <person name="Kennedy M."/>
            <person name="Grigoriev I.V."/>
            <person name="Spatafora J.W."/>
        </authorList>
    </citation>
    <scope>NUCLEOTIDE SEQUENCE [LARGE SCALE GENOMIC DNA]</scope>
    <source>
        <strain evidence="6 7">CBS 120377</strain>
    </source>
</reference>
<dbReference type="EMBL" id="KQ947429">
    <property type="protein sequence ID" value="KUJ10548.1"/>
    <property type="molecule type" value="Genomic_DNA"/>
</dbReference>
<dbReference type="PANTHER" id="PTHR31465:SF27">
    <property type="entry name" value="DOMAIN PROTEIN, PUTATIVE (AFU_ORTHOLOGUE AFUA_3G01030)-RELATED"/>
    <property type="match status" value="1"/>
</dbReference>
<dbReference type="Proteomes" id="UP000070700">
    <property type="component" value="Unassembled WGS sequence"/>
</dbReference>
<evidence type="ECO:0000256" key="1">
    <source>
        <dbReference type="ARBA" id="ARBA00004141"/>
    </source>
</evidence>
<dbReference type="PANTHER" id="PTHR31465">
    <property type="entry name" value="PROTEIN RTA1-RELATED"/>
    <property type="match status" value="1"/>
</dbReference>
<evidence type="ECO:0000256" key="3">
    <source>
        <dbReference type="ARBA" id="ARBA00022989"/>
    </source>
</evidence>
<evidence type="ECO:0000313" key="6">
    <source>
        <dbReference type="EMBL" id="KUJ10548.1"/>
    </source>
</evidence>
<proteinExistence type="predicted"/>
<dbReference type="AlphaFoldDB" id="A0A132BDU4"/>
<dbReference type="Pfam" id="PF04479">
    <property type="entry name" value="RTA1"/>
    <property type="match status" value="1"/>
</dbReference>
<dbReference type="GO" id="GO:0016020">
    <property type="term" value="C:membrane"/>
    <property type="evidence" value="ECO:0007669"/>
    <property type="project" value="UniProtKB-SubCell"/>
</dbReference>
<dbReference type="GeneID" id="28816021"/>
<feature type="transmembrane region" description="Helical" evidence="5">
    <location>
        <begin position="197"/>
        <end position="215"/>
    </location>
</feature>
<evidence type="ECO:0000256" key="2">
    <source>
        <dbReference type="ARBA" id="ARBA00022692"/>
    </source>
</evidence>
<feature type="transmembrane region" description="Helical" evidence="5">
    <location>
        <begin position="79"/>
        <end position="98"/>
    </location>
</feature>
<evidence type="ECO:0000313" key="7">
    <source>
        <dbReference type="Proteomes" id="UP000070700"/>
    </source>
</evidence>
<dbReference type="InterPro" id="IPR007568">
    <property type="entry name" value="RTA1"/>
</dbReference>
<dbReference type="OrthoDB" id="3358017at2759"/>
<sequence length="280" mass="31352">MAVLESHNGYYLWKYIPSSAAAGIFLTLFLFATAAHAYKVWTTKAKFCWAFTIGCFFEFVGYCARASAHNKTGKLMPYIIQNFFILVAPALFAASIYMTLGRIIRSIGAEKHSLVKVTWLTKTFVCGDIMSFLVQGGSAGLMFSASTVNIGQGMVVGGLFIQIVMFGIFALTAVVFQSRLRSNPTPQSYSSDIPWKQSLNMLYAVSALIMIRSIFRVIEYLMGQNGYLLGHEWTLYIFDSCMMFAVTVVFYFRYPSELERGAGRDSANVQMVPQEFYAKV</sequence>
<comment type="subcellular location">
    <subcellularLocation>
        <location evidence="1">Membrane</location>
        <topology evidence="1">Multi-pass membrane protein</topology>
    </subcellularLocation>
</comment>
<keyword evidence="7" id="KW-1185">Reference proteome</keyword>
<gene>
    <name evidence="6" type="ORF">LY89DRAFT_263763</name>
</gene>
<protein>
    <submittedName>
        <fullName evidence="6">RTA1 like protein</fullName>
    </submittedName>
</protein>